<feature type="transmembrane region" description="Helical" evidence="6">
    <location>
        <begin position="58"/>
        <end position="77"/>
    </location>
</feature>
<dbReference type="GO" id="GO:0016020">
    <property type="term" value="C:membrane"/>
    <property type="evidence" value="ECO:0007669"/>
    <property type="project" value="UniProtKB-SubCell"/>
</dbReference>
<proteinExistence type="inferred from homology"/>
<dbReference type="PANTHER" id="PTHR31258">
    <property type="entry name" value="KERATINOCYTE-ASSOCIATED PROTEIN 3"/>
    <property type="match status" value="1"/>
</dbReference>
<evidence type="ECO:0000256" key="4">
    <source>
        <dbReference type="ARBA" id="ARBA00022989"/>
    </source>
</evidence>
<keyword evidence="5 6" id="KW-0472">Membrane</keyword>
<comment type="similarity">
    <text evidence="2">Belongs to the TMEM54 family.</text>
</comment>
<dbReference type="PANTHER" id="PTHR31258:SF1">
    <property type="entry name" value="KERATINOCYTE-ASSOCIATED PROTEIN 3"/>
    <property type="match status" value="1"/>
</dbReference>
<protein>
    <recommendedName>
        <fullName evidence="9">Keratinocyte-associated protein 3</fullName>
    </recommendedName>
</protein>
<dbReference type="AlphaFoldDB" id="A0AAV6FRF3"/>
<evidence type="ECO:0000313" key="7">
    <source>
        <dbReference type="EMBL" id="KAG5265423.1"/>
    </source>
</evidence>
<comment type="caution">
    <text evidence="7">The sequence shown here is derived from an EMBL/GenBank/DDBJ whole genome shotgun (WGS) entry which is preliminary data.</text>
</comment>
<keyword evidence="3 6" id="KW-0812">Transmembrane</keyword>
<feature type="transmembrane region" description="Helical" evidence="6">
    <location>
        <begin position="89"/>
        <end position="114"/>
    </location>
</feature>
<organism evidence="7 8">
    <name type="scientific">Alosa alosa</name>
    <name type="common">allis shad</name>
    <dbReference type="NCBI Taxonomy" id="278164"/>
    <lineage>
        <taxon>Eukaryota</taxon>
        <taxon>Metazoa</taxon>
        <taxon>Chordata</taxon>
        <taxon>Craniata</taxon>
        <taxon>Vertebrata</taxon>
        <taxon>Euteleostomi</taxon>
        <taxon>Actinopterygii</taxon>
        <taxon>Neopterygii</taxon>
        <taxon>Teleostei</taxon>
        <taxon>Clupei</taxon>
        <taxon>Clupeiformes</taxon>
        <taxon>Clupeoidei</taxon>
        <taxon>Clupeidae</taxon>
        <taxon>Alosa</taxon>
    </lineage>
</organism>
<evidence type="ECO:0000256" key="1">
    <source>
        <dbReference type="ARBA" id="ARBA00004141"/>
    </source>
</evidence>
<keyword evidence="8" id="KW-1185">Reference proteome</keyword>
<evidence type="ECO:0008006" key="9">
    <source>
        <dbReference type="Google" id="ProtNLM"/>
    </source>
</evidence>
<feature type="transmembrane region" description="Helical" evidence="6">
    <location>
        <begin position="18"/>
        <end position="38"/>
    </location>
</feature>
<keyword evidence="4 6" id="KW-1133">Transmembrane helix</keyword>
<evidence type="ECO:0000256" key="5">
    <source>
        <dbReference type="ARBA" id="ARBA00023136"/>
    </source>
</evidence>
<feature type="transmembrane region" description="Helical" evidence="6">
    <location>
        <begin position="159"/>
        <end position="187"/>
    </location>
</feature>
<dbReference type="InterPro" id="IPR020977">
    <property type="entry name" value="Beta-casein-like"/>
</dbReference>
<dbReference type="Proteomes" id="UP000823561">
    <property type="component" value="Chromosome 19"/>
</dbReference>
<dbReference type="EMBL" id="JADWDJ010000019">
    <property type="protein sequence ID" value="KAG5265423.1"/>
    <property type="molecule type" value="Genomic_DNA"/>
</dbReference>
<sequence>MCGFDKEKGPGWLMKKGLILILVGHINFILGAIVHGSVLRHISKPNNEITTEFTAANIISVTSALLSIASGIIAILVSRNVPVRKLHIGLVVSSLLNALLSAACCVGLLIAISVTVSGDGAGLMKGCKNASEVPINARTPIFVECPFDTTRIYDTTMALWFPMLFLAALEVALSVWCFVIGLTLGGIGPCARIYRLQYGDEAEAFTPSRRPEGTTAQA</sequence>
<evidence type="ECO:0000256" key="2">
    <source>
        <dbReference type="ARBA" id="ARBA00011030"/>
    </source>
</evidence>
<evidence type="ECO:0000313" key="8">
    <source>
        <dbReference type="Proteomes" id="UP000823561"/>
    </source>
</evidence>
<reference evidence="7" key="1">
    <citation type="submission" date="2020-10" db="EMBL/GenBank/DDBJ databases">
        <title>Chromosome-scale genome assembly of the Allis shad, Alosa alosa.</title>
        <authorList>
            <person name="Margot Z."/>
            <person name="Christophe K."/>
            <person name="Cabau C."/>
            <person name="Louis A."/>
            <person name="Berthelot C."/>
            <person name="Parey E."/>
            <person name="Roest Crollius H."/>
            <person name="Montfort J."/>
            <person name="Robinson-Rechavi M."/>
            <person name="Bucao C."/>
            <person name="Bouchez O."/>
            <person name="Gislard M."/>
            <person name="Lluch J."/>
            <person name="Milhes M."/>
            <person name="Lampietro C."/>
            <person name="Lopez Roques C."/>
            <person name="Donnadieu C."/>
            <person name="Braasch I."/>
            <person name="Desvignes T."/>
            <person name="Postlethwait J."/>
            <person name="Bobe J."/>
            <person name="Guiguen Y."/>
        </authorList>
    </citation>
    <scope>NUCLEOTIDE SEQUENCE</scope>
    <source>
        <strain evidence="7">M-15738</strain>
        <tissue evidence="7">Blood</tissue>
    </source>
</reference>
<evidence type="ECO:0000256" key="6">
    <source>
        <dbReference type="SAM" id="Phobius"/>
    </source>
</evidence>
<dbReference type="Pfam" id="PF12304">
    <property type="entry name" value="BCLP"/>
    <property type="match status" value="1"/>
</dbReference>
<gene>
    <name evidence="7" type="ORF">AALO_G00242330</name>
</gene>
<accession>A0AAV6FRF3</accession>
<name>A0AAV6FRF3_9TELE</name>
<comment type="subcellular location">
    <subcellularLocation>
        <location evidence="1">Membrane</location>
        <topology evidence="1">Multi-pass membrane protein</topology>
    </subcellularLocation>
</comment>
<evidence type="ECO:0000256" key="3">
    <source>
        <dbReference type="ARBA" id="ARBA00022692"/>
    </source>
</evidence>